<comment type="caution">
    <text evidence="19">Lacks conserved residue(s) required for the propagation of feature annotation.</text>
</comment>
<dbReference type="Gene3D" id="3.30.43.10">
    <property type="entry name" value="Uridine Diphospho-n-acetylenolpyruvylglucosamine Reductase, domain 2"/>
    <property type="match status" value="1"/>
</dbReference>
<dbReference type="EMBL" id="CP064936">
    <property type="protein sequence ID" value="QQA00795.1"/>
    <property type="molecule type" value="Genomic_DNA"/>
</dbReference>
<keyword evidence="7 19" id="KW-0963">Cytoplasm</keyword>
<evidence type="ECO:0000256" key="1">
    <source>
        <dbReference type="ARBA" id="ARBA00001974"/>
    </source>
</evidence>
<comment type="similarity">
    <text evidence="19">Belongs to the MurB family.</text>
</comment>
<gene>
    <name evidence="19 21" type="primary">murB</name>
    <name evidence="21" type="ORF">IWA51_11135</name>
</gene>
<keyword evidence="15 19" id="KW-0131">Cell cycle</keyword>
<evidence type="ECO:0000256" key="11">
    <source>
        <dbReference type="ARBA" id="ARBA00022857"/>
    </source>
</evidence>
<dbReference type="InterPro" id="IPR036318">
    <property type="entry name" value="FAD-bd_PCMH-like_sf"/>
</dbReference>
<evidence type="ECO:0000256" key="6">
    <source>
        <dbReference type="ARBA" id="ARBA00015188"/>
    </source>
</evidence>
<dbReference type="GO" id="GO:0009252">
    <property type="term" value="P:peptidoglycan biosynthetic process"/>
    <property type="evidence" value="ECO:0007669"/>
    <property type="project" value="UniProtKB-UniRule"/>
</dbReference>
<dbReference type="Pfam" id="PF01565">
    <property type="entry name" value="FAD_binding_4"/>
    <property type="match status" value="1"/>
</dbReference>
<dbReference type="HAMAP" id="MF_00037">
    <property type="entry name" value="MurB"/>
    <property type="match status" value="1"/>
</dbReference>
<evidence type="ECO:0000256" key="14">
    <source>
        <dbReference type="ARBA" id="ARBA00023002"/>
    </source>
</evidence>
<dbReference type="Proteomes" id="UP000595224">
    <property type="component" value="Chromosome"/>
</dbReference>
<dbReference type="PANTHER" id="PTHR21071:SF4">
    <property type="entry name" value="UDP-N-ACETYLENOLPYRUVOYLGLUCOSAMINE REDUCTASE"/>
    <property type="match status" value="1"/>
</dbReference>
<evidence type="ECO:0000256" key="17">
    <source>
        <dbReference type="ARBA" id="ARBA00031026"/>
    </source>
</evidence>
<dbReference type="RefSeq" id="WP_198442478.1">
    <property type="nucleotide sequence ID" value="NZ_CBCSHE010000015.1"/>
</dbReference>
<evidence type="ECO:0000256" key="2">
    <source>
        <dbReference type="ARBA" id="ARBA00003921"/>
    </source>
</evidence>
<dbReference type="PROSITE" id="PS51387">
    <property type="entry name" value="FAD_PCMH"/>
    <property type="match status" value="1"/>
</dbReference>
<evidence type="ECO:0000256" key="19">
    <source>
        <dbReference type="HAMAP-Rule" id="MF_00037"/>
    </source>
</evidence>
<dbReference type="GO" id="GO:0071949">
    <property type="term" value="F:FAD binding"/>
    <property type="evidence" value="ECO:0007669"/>
    <property type="project" value="InterPro"/>
</dbReference>
<reference evidence="21 22" key="1">
    <citation type="submission" date="2020-11" db="EMBL/GenBank/DDBJ databases">
        <title>Treponema Peruensis nv. sp., first commensal Treponema isolated from human feces.</title>
        <authorList>
            <person name="Belkhou C."/>
            <person name="Raes J."/>
        </authorList>
    </citation>
    <scope>NUCLEOTIDE SEQUENCE [LARGE SCALE GENOMIC DNA]</scope>
    <source>
        <strain evidence="21 22">RCC2812</strain>
    </source>
</reference>
<dbReference type="EC" id="1.3.1.98" evidence="5 19"/>
<evidence type="ECO:0000256" key="13">
    <source>
        <dbReference type="ARBA" id="ARBA00022984"/>
    </source>
</evidence>
<keyword evidence="11 19" id="KW-0521">NADP</keyword>
<dbReference type="Gene3D" id="3.30.465.10">
    <property type="match status" value="1"/>
</dbReference>
<dbReference type="InterPro" id="IPR011601">
    <property type="entry name" value="MurB_C"/>
</dbReference>
<accession>A0A7T3RD02</accession>
<dbReference type="InterPro" id="IPR016167">
    <property type="entry name" value="FAD-bd_PCMH_sub1"/>
</dbReference>
<comment type="function">
    <text evidence="2 19">Cell wall formation.</text>
</comment>
<proteinExistence type="inferred from homology"/>
<keyword evidence="13 19" id="KW-0573">Peptidoglycan synthesis</keyword>
<dbReference type="SUPFAM" id="SSF56176">
    <property type="entry name" value="FAD-binding/transporter-associated domain-like"/>
    <property type="match status" value="1"/>
</dbReference>
<dbReference type="Pfam" id="PF02873">
    <property type="entry name" value="MurB_C"/>
    <property type="match status" value="1"/>
</dbReference>
<comment type="cofactor">
    <cofactor evidence="1 19">
        <name>FAD</name>
        <dbReference type="ChEBI" id="CHEBI:57692"/>
    </cofactor>
</comment>
<dbReference type="InterPro" id="IPR016166">
    <property type="entry name" value="FAD-bd_PCMH"/>
</dbReference>
<dbReference type="PANTHER" id="PTHR21071">
    <property type="entry name" value="UDP-N-ACETYLENOLPYRUVOYLGLUCOSAMINE REDUCTASE"/>
    <property type="match status" value="1"/>
</dbReference>
<evidence type="ECO:0000259" key="20">
    <source>
        <dbReference type="PROSITE" id="PS51387"/>
    </source>
</evidence>
<dbReference type="UniPathway" id="UPA00219"/>
<evidence type="ECO:0000256" key="15">
    <source>
        <dbReference type="ARBA" id="ARBA00023306"/>
    </source>
</evidence>
<evidence type="ECO:0000256" key="3">
    <source>
        <dbReference type="ARBA" id="ARBA00004496"/>
    </source>
</evidence>
<keyword evidence="9 19" id="KW-0285">Flavoprotein</keyword>
<sequence length="318" mass="34436">MSNSIREIGENIKNSQNFRGRVSFDEPLCNHTTMKVGGPAALFLEPADTLSAAEAFLKCFEAGVRVFVLGGGSNIVASDDGFCGAVISTKLMNSVTDEDFVLCCGAGAKIDSVLEYCAQRGIGGLETFAGLPATCGGAAYMNARCYSVDFSELIDRVEYIDLNELSQNSGANVECCVKMYHNTGNGKEWDYKLSPFMGKRTVITRVYLSGKKKDCSEIKAECEKYILDRTQKGHFRAPSAGSVFRNNREFGSPSGVLVDEAGLKGVSVGGAQIAPWHGNFIINTGKATAFDIKSLVELAEQKVFERTGFRMVPEIIFL</sequence>
<evidence type="ECO:0000256" key="18">
    <source>
        <dbReference type="ARBA" id="ARBA00048914"/>
    </source>
</evidence>
<keyword evidence="16 19" id="KW-0961">Cell wall biogenesis/degradation</keyword>
<dbReference type="InterPro" id="IPR003170">
    <property type="entry name" value="MurB"/>
</dbReference>
<comment type="subcellular location">
    <subcellularLocation>
        <location evidence="3 19">Cytoplasm</location>
    </subcellularLocation>
</comment>
<dbReference type="NCBIfam" id="TIGR00179">
    <property type="entry name" value="murB"/>
    <property type="match status" value="1"/>
</dbReference>
<comment type="pathway">
    <text evidence="4 19">Cell wall biogenesis; peptidoglycan biosynthesis.</text>
</comment>
<evidence type="ECO:0000256" key="10">
    <source>
        <dbReference type="ARBA" id="ARBA00022827"/>
    </source>
</evidence>
<dbReference type="SUPFAM" id="SSF56194">
    <property type="entry name" value="Uridine diphospho-N-Acetylenolpyruvylglucosamine reductase, MurB, C-terminal domain"/>
    <property type="match status" value="1"/>
</dbReference>
<dbReference type="InterPro" id="IPR036635">
    <property type="entry name" value="MurB_C_sf"/>
</dbReference>
<dbReference type="GO" id="GO:0005829">
    <property type="term" value="C:cytosol"/>
    <property type="evidence" value="ECO:0007669"/>
    <property type="project" value="TreeGrafter"/>
</dbReference>
<feature type="active site" evidence="19">
    <location>
        <position position="314"/>
    </location>
</feature>
<dbReference type="GO" id="GO:0008762">
    <property type="term" value="F:UDP-N-acetylmuramate dehydrogenase activity"/>
    <property type="evidence" value="ECO:0007669"/>
    <property type="project" value="UniProtKB-UniRule"/>
</dbReference>
<organism evidence="21 22">
    <name type="scientific">Treponema peruense</name>
    <dbReference type="NCBI Taxonomy" id="2787628"/>
    <lineage>
        <taxon>Bacteria</taxon>
        <taxon>Pseudomonadati</taxon>
        <taxon>Spirochaetota</taxon>
        <taxon>Spirochaetia</taxon>
        <taxon>Spirochaetales</taxon>
        <taxon>Treponemataceae</taxon>
        <taxon>Treponema</taxon>
    </lineage>
</organism>
<dbReference type="GO" id="GO:0071555">
    <property type="term" value="P:cell wall organization"/>
    <property type="evidence" value="ECO:0007669"/>
    <property type="project" value="UniProtKB-KW"/>
</dbReference>
<evidence type="ECO:0000256" key="9">
    <source>
        <dbReference type="ARBA" id="ARBA00022630"/>
    </source>
</evidence>
<feature type="active site" description="Proton donor" evidence="19">
    <location>
        <position position="242"/>
    </location>
</feature>
<evidence type="ECO:0000256" key="16">
    <source>
        <dbReference type="ARBA" id="ARBA00023316"/>
    </source>
</evidence>
<keyword evidence="12 19" id="KW-0133">Cell shape</keyword>
<evidence type="ECO:0000256" key="12">
    <source>
        <dbReference type="ARBA" id="ARBA00022960"/>
    </source>
</evidence>
<protein>
    <recommendedName>
        <fullName evidence="6 19">UDP-N-acetylenolpyruvoylglucosamine reductase</fullName>
        <ecNumber evidence="5 19">1.3.1.98</ecNumber>
    </recommendedName>
    <alternativeName>
        <fullName evidence="17 19">UDP-N-acetylmuramate dehydrogenase</fullName>
    </alternativeName>
</protein>
<dbReference type="Gene3D" id="3.90.78.10">
    <property type="entry name" value="UDP-N-acetylenolpyruvoylglucosamine reductase, C-terminal domain"/>
    <property type="match status" value="1"/>
</dbReference>
<keyword evidence="22" id="KW-1185">Reference proteome</keyword>
<evidence type="ECO:0000256" key="7">
    <source>
        <dbReference type="ARBA" id="ARBA00022490"/>
    </source>
</evidence>
<evidence type="ECO:0000256" key="5">
    <source>
        <dbReference type="ARBA" id="ARBA00012518"/>
    </source>
</evidence>
<evidence type="ECO:0000256" key="8">
    <source>
        <dbReference type="ARBA" id="ARBA00022618"/>
    </source>
</evidence>
<dbReference type="GO" id="GO:0051301">
    <property type="term" value="P:cell division"/>
    <property type="evidence" value="ECO:0007669"/>
    <property type="project" value="UniProtKB-KW"/>
</dbReference>
<dbReference type="AlphaFoldDB" id="A0A7T3RD02"/>
<comment type="catalytic activity">
    <reaction evidence="18 19">
        <text>UDP-N-acetyl-alpha-D-muramate + NADP(+) = UDP-N-acetyl-3-O-(1-carboxyvinyl)-alpha-D-glucosamine + NADPH + H(+)</text>
        <dbReference type="Rhea" id="RHEA:12248"/>
        <dbReference type="ChEBI" id="CHEBI:15378"/>
        <dbReference type="ChEBI" id="CHEBI:57783"/>
        <dbReference type="ChEBI" id="CHEBI:58349"/>
        <dbReference type="ChEBI" id="CHEBI:68483"/>
        <dbReference type="ChEBI" id="CHEBI:70757"/>
        <dbReference type="EC" id="1.3.1.98"/>
    </reaction>
</comment>
<keyword evidence="8 19" id="KW-0132">Cell division</keyword>
<dbReference type="InterPro" id="IPR016169">
    <property type="entry name" value="FAD-bd_PCMH_sub2"/>
</dbReference>
<evidence type="ECO:0000313" key="21">
    <source>
        <dbReference type="EMBL" id="QQA00795.1"/>
    </source>
</evidence>
<feature type="domain" description="FAD-binding PCMH-type" evidence="20">
    <location>
        <begin position="35"/>
        <end position="213"/>
    </location>
</feature>
<dbReference type="KEGG" id="tper:IWA51_11135"/>
<dbReference type="InterPro" id="IPR006094">
    <property type="entry name" value="Oxid_FAD_bind_N"/>
</dbReference>
<dbReference type="GO" id="GO:0008360">
    <property type="term" value="P:regulation of cell shape"/>
    <property type="evidence" value="ECO:0007669"/>
    <property type="project" value="UniProtKB-KW"/>
</dbReference>
<name>A0A7T3RD02_9SPIR</name>
<evidence type="ECO:0000313" key="22">
    <source>
        <dbReference type="Proteomes" id="UP000595224"/>
    </source>
</evidence>
<evidence type="ECO:0000256" key="4">
    <source>
        <dbReference type="ARBA" id="ARBA00004752"/>
    </source>
</evidence>
<keyword evidence="10 19" id="KW-0274">FAD</keyword>
<keyword evidence="14 19" id="KW-0560">Oxidoreductase</keyword>